<dbReference type="OrthoDB" id="9803128at2"/>
<evidence type="ECO:0000256" key="8">
    <source>
        <dbReference type="ARBA" id="ARBA00022842"/>
    </source>
</evidence>
<evidence type="ECO:0000256" key="3">
    <source>
        <dbReference type="ARBA" id="ARBA00022679"/>
    </source>
</evidence>
<evidence type="ECO:0000313" key="12">
    <source>
        <dbReference type="Proteomes" id="UP000199183"/>
    </source>
</evidence>
<dbReference type="PANTHER" id="PTHR33571:SF12">
    <property type="entry name" value="BSL3053 PROTEIN"/>
    <property type="match status" value="1"/>
</dbReference>
<dbReference type="SUPFAM" id="SSF81301">
    <property type="entry name" value="Nucleotidyltransferase"/>
    <property type="match status" value="1"/>
</dbReference>
<gene>
    <name evidence="11" type="ORF">SAMN04489806_2198</name>
</gene>
<organism evidence="11 12">
    <name type="scientific">Paramicrobacterium humi</name>
    <dbReference type="NCBI Taxonomy" id="640635"/>
    <lineage>
        <taxon>Bacteria</taxon>
        <taxon>Bacillati</taxon>
        <taxon>Actinomycetota</taxon>
        <taxon>Actinomycetes</taxon>
        <taxon>Micrococcales</taxon>
        <taxon>Microbacteriaceae</taxon>
        <taxon>Paramicrobacterium</taxon>
    </lineage>
</organism>
<dbReference type="Gene3D" id="3.30.460.10">
    <property type="entry name" value="Beta Polymerase, domain 2"/>
    <property type="match status" value="1"/>
</dbReference>
<dbReference type="RefSeq" id="WP_091183932.1">
    <property type="nucleotide sequence ID" value="NZ_FNRY01000001.1"/>
</dbReference>
<keyword evidence="12" id="KW-1185">Reference proteome</keyword>
<evidence type="ECO:0000256" key="5">
    <source>
        <dbReference type="ARBA" id="ARBA00022723"/>
    </source>
</evidence>
<dbReference type="EMBL" id="FNRY01000001">
    <property type="protein sequence ID" value="SEB94655.1"/>
    <property type="molecule type" value="Genomic_DNA"/>
</dbReference>
<evidence type="ECO:0000259" key="10">
    <source>
        <dbReference type="Pfam" id="PF01909"/>
    </source>
</evidence>
<dbReference type="InterPro" id="IPR002934">
    <property type="entry name" value="Polymerase_NTP_transf_dom"/>
</dbReference>
<evidence type="ECO:0000256" key="6">
    <source>
        <dbReference type="ARBA" id="ARBA00022741"/>
    </source>
</evidence>
<dbReference type="GO" id="GO:0046872">
    <property type="term" value="F:metal ion binding"/>
    <property type="evidence" value="ECO:0007669"/>
    <property type="project" value="UniProtKB-KW"/>
</dbReference>
<keyword evidence="7" id="KW-0067">ATP-binding</keyword>
<dbReference type="Proteomes" id="UP000199183">
    <property type="component" value="Unassembled WGS sequence"/>
</dbReference>
<sequence length="101" mass="11621">MVTSPLLDIEAIRRACERFGVERLRVFGSVLTDRFDPETSDVDFLVTFRPERENLFHDYFDLKFELERIVGRGVDLVVERSVKNPFFKASAFGGAQDLYAA</sequence>
<dbReference type="STRING" id="640635.SAMN04489806_2198"/>
<keyword evidence="4" id="KW-0548">Nucleotidyltransferase</keyword>
<keyword evidence="5" id="KW-0479">Metal-binding</keyword>
<keyword evidence="6" id="KW-0547">Nucleotide-binding</keyword>
<evidence type="ECO:0000256" key="1">
    <source>
        <dbReference type="ARBA" id="ARBA00001946"/>
    </source>
</evidence>
<feature type="domain" description="Polymerase nucleotidyl transferase" evidence="10">
    <location>
        <begin position="11"/>
        <end position="93"/>
    </location>
</feature>
<protein>
    <recommendedName>
        <fullName evidence="10">Polymerase nucleotidyl transferase domain-containing protein</fullName>
    </recommendedName>
</protein>
<dbReference type="InterPro" id="IPR043519">
    <property type="entry name" value="NT_sf"/>
</dbReference>
<name>A0A1H4NIE0_9MICO</name>
<dbReference type="PANTHER" id="PTHR33571">
    <property type="entry name" value="SSL8005 PROTEIN"/>
    <property type="match status" value="1"/>
</dbReference>
<proteinExistence type="inferred from homology"/>
<dbReference type="Pfam" id="PF01909">
    <property type="entry name" value="NTP_transf_2"/>
    <property type="match status" value="1"/>
</dbReference>
<dbReference type="InterPro" id="IPR052038">
    <property type="entry name" value="Type-VII_TA_antitoxin"/>
</dbReference>
<evidence type="ECO:0000256" key="2">
    <source>
        <dbReference type="ARBA" id="ARBA00022649"/>
    </source>
</evidence>
<keyword evidence="3" id="KW-0808">Transferase</keyword>
<keyword evidence="8" id="KW-0460">Magnesium</keyword>
<evidence type="ECO:0000256" key="7">
    <source>
        <dbReference type="ARBA" id="ARBA00022840"/>
    </source>
</evidence>
<evidence type="ECO:0000256" key="4">
    <source>
        <dbReference type="ARBA" id="ARBA00022695"/>
    </source>
</evidence>
<evidence type="ECO:0000256" key="9">
    <source>
        <dbReference type="ARBA" id="ARBA00038276"/>
    </source>
</evidence>
<comment type="similarity">
    <text evidence="9">Belongs to the MntA antitoxin family.</text>
</comment>
<accession>A0A1H4NIE0</accession>
<comment type="cofactor">
    <cofactor evidence="1">
        <name>Mg(2+)</name>
        <dbReference type="ChEBI" id="CHEBI:18420"/>
    </cofactor>
</comment>
<dbReference type="AlphaFoldDB" id="A0A1H4NIE0"/>
<reference evidence="11 12" key="1">
    <citation type="submission" date="2016-10" db="EMBL/GenBank/DDBJ databases">
        <authorList>
            <person name="de Groot N.N."/>
        </authorList>
    </citation>
    <scope>NUCLEOTIDE SEQUENCE [LARGE SCALE GENOMIC DNA]</scope>
    <source>
        <strain evidence="11 12">DSM 21799</strain>
    </source>
</reference>
<dbReference type="GO" id="GO:0005524">
    <property type="term" value="F:ATP binding"/>
    <property type="evidence" value="ECO:0007669"/>
    <property type="project" value="UniProtKB-KW"/>
</dbReference>
<evidence type="ECO:0000313" key="11">
    <source>
        <dbReference type="EMBL" id="SEB94655.1"/>
    </source>
</evidence>
<keyword evidence="2" id="KW-1277">Toxin-antitoxin system</keyword>
<dbReference type="GO" id="GO:0016779">
    <property type="term" value="F:nucleotidyltransferase activity"/>
    <property type="evidence" value="ECO:0007669"/>
    <property type="project" value="UniProtKB-KW"/>
</dbReference>